<keyword evidence="1" id="KW-0575">Peroxidase</keyword>
<accession>A0A517TZR4</accession>
<evidence type="ECO:0000313" key="1">
    <source>
        <dbReference type="EMBL" id="QDT73864.1"/>
    </source>
</evidence>
<dbReference type="Proteomes" id="UP000317909">
    <property type="component" value="Chromosome"/>
</dbReference>
<protein>
    <submittedName>
        <fullName evidence="1">Peroxiredoxin OsmC</fullName>
        <ecNumber evidence="1">1.11.1.15</ecNumber>
    </submittedName>
</protein>
<gene>
    <name evidence="1" type="primary">osmC</name>
    <name evidence="1" type="ORF">I41_30550</name>
</gene>
<dbReference type="Pfam" id="PF02566">
    <property type="entry name" value="OsmC"/>
    <property type="match status" value="1"/>
</dbReference>
<dbReference type="InterPro" id="IPR003718">
    <property type="entry name" value="OsmC/Ohr_fam"/>
</dbReference>
<evidence type="ECO:0000313" key="2">
    <source>
        <dbReference type="Proteomes" id="UP000317909"/>
    </source>
</evidence>
<keyword evidence="2" id="KW-1185">Reference proteome</keyword>
<sequence length="142" mass="14737">MPARSSTAVWNGDIMSGNGTMKIGSGAWEGPYSFKSRFEDGKGTNPEELIAAAHAGCFSMALSGALTKAGHPPEKIETTAEVALVKEGDGFRIPTIKLKTAVKVAGLDDAKFQEIAKAAKENCPVSKVLAGAEISLDAKLAS</sequence>
<dbReference type="AlphaFoldDB" id="A0A517TZR4"/>
<organism evidence="1 2">
    <name type="scientific">Lacipirellula limnantheis</name>
    <dbReference type="NCBI Taxonomy" id="2528024"/>
    <lineage>
        <taxon>Bacteria</taxon>
        <taxon>Pseudomonadati</taxon>
        <taxon>Planctomycetota</taxon>
        <taxon>Planctomycetia</taxon>
        <taxon>Pirellulales</taxon>
        <taxon>Lacipirellulaceae</taxon>
        <taxon>Lacipirellula</taxon>
    </lineage>
</organism>
<dbReference type="OrthoDB" id="9807532at2"/>
<dbReference type="SUPFAM" id="SSF82784">
    <property type="entry name" value="OsmC-like"/>
    <property type="match status" value="1"/>
</dbReference>
<dbReference type="InterPro" id="IPR052707">
    <property type="entry name" value="OsmC_Ohr_Peroxiredoxin"/>
</dbReference>
<dbReference type="PANTHER" id="PTHR42830">
    <property type="entry name" value="OSMOTICALLY INDUCIBLE FAMILY PROTEIN"/>
    <property type="match status" value="1"/>
</dbReference>
<dbReference type="EMBL" id="CP036339">
    <property type="protein sequence ID" value="QDT73864.1"/>
    <property type="molecule type" value="Genomic_DNA"/>
</dbReference>
<dbReference type="NCBIfam" id="TIGR03562">
    <property type="entry name" value="osmo_induc_OsmC"/>
    <property type="match status" value="1"/>
</dbReference>
<dbReference type="InterPro" id="IPR015946">
    <property type="entry name" value="KH_dom-like_a/b"/>
</dbReference>
<dbReference type="GO" id="GO:0004601">
    <property type="term" value="F:peroxidase activity"/>
    <property type="evidence" value="ECO:0007669"/>
    <property type="project" value="UniProtKB-KW"/>
</dbReference>
<dbReference type="GO" id="GO:0006979">
    <property type="term" value="P:response to oxidative stress"/>
    <property type="evidence" value="ECO:0007669"/>
    <property type="project" value="InterPro"/>
</dbReference>
<dbReference type="KEGG" id="llh:I41_30550"/>
<keyword evidence="1" id="KW-0560">Oxidoreductase</keyword>
<name>A0A517TZR4_9BACT</name>
<dbReference type="InterPro" id="IPR036102">
    <property type="entry name" value="OsmC/Ohrsf"/>
</dbReference>
<proteinExistence type="predicted"/>
<dbReference type="Gene3D" id="3.30.300.20">
    <property type="match status" value="1"/>
</dbReference>
<reference evidence="1 2" key="1">
    <citation type="submission" date="2019-02" db="EMBL/GenBank/DDBJ databases">
        <title>Deep-cultivation of Planctomycetes and their phenomic and genomic characterization uncovers novel biology.</title>
        <authorList>
            <person name="Wiegand S."/>
            <person name="Jogler M."/>
            <person name="Boedeker C."/>
            <person name="Pinto D."/>
            <person name="Vollmers J."/>
            <person name="Rivas-Marin E."/>
            <person name="Kohn T."/>
            <person name="Peeters S.H."/>
            <person name="Heuer A."/>
            <person name="Rast P."/>
            <person name="Oberbeckmann S."/>
            <person name="Bunk B."/>
            <person name="Jeske O."/>
            <person name="Meyerdierks A."/>
            <person name="Storesund J.E."/>
            <person name="Kallscheuer N."/>
            <person name="Luecker S."/>
            <person name="Lage O.M."/>
            <person name="Pohl T."/>
            <person name="Merkel B.J."/>
            <person name="Hornburger P."/>
            <person name="Mueller R.-W."/>
            <person name="Bruemmer F."/>
            <person name="Labrenz M."/>
            <person name="Spormann A.M."/>
            <person name="Op den Camp H."/>
            <person name="Overmann J."/>
            <person name="Amann R."/>
            <person name="Jetten M.S.M."/>
            <person name="Mascher T."/>
            <person name="Medema M.H."/>
            <person name="Devos D.P."/>
            <person name="Kaster A.-K."/>
            <person name="Ovreas L."/>
            <person name="Rohde M."/>
            <person name="Galperin M.Y."/>
            <person name="Jogler C."/>
        </authorList>
    </citation>
    <scope>NUCLEOTIDE SEQUENCE [LARGE SCALE GENOMIC DNA]</scope>
    <source>
        <strain evidence="1 2">I41</strain>
    </source>
</reference>
<dbReference type="RefSeq" id="WP_145433544.1">
    <property type="nucleotide sequence ID" value="NZ_CP036339.1"/>
</dbReference>
<dbReference type="EC" id="1.11.1.15" evidence="1"/>
<dbReference type="InterPro" id="IPR019904">
    <property type="entry name" value="Peroxiredoxin_OsmC"/>
</dbReference>
<dbReference type="PANTHER" id="PTHR42830:SF1">
    <property type="entry name" value="OSMOTICALLY INDUCIBLE FAMILY PROTEIN"/>
    <property type="match status" value="1"/>
</dbReference>